<protein>
    <submittedName>
        <fullName evidence="2">Uncharacterized protein</fullName>
    </submittedName>
</protein>
<feature type="region of interest" description="Disordered" evidence="1">
    <location>
        <begin position="105"/>
        <end position="129"/>
    </location>
</feature>
<reference evidence="2 3" key="1">
    <citation type="journal article" date="2018" name="Nat. Ecol. Evol.">
        <title>Pezizomycetes genomes reveal the molecular basis of ectomycorrhizal truffle lifestyle.</title>
        <authorList>
            <person name="Murat C."/>
            <person name="Payen T."/>
            <person name="Noel B."/>
            <person name="Kuo A."/>
            <person name="Morin E."/>
            <person name="Chen J."/>
            <person name="Kohler A."/>
            <person name="Krizsan K."/>
            <person name="Balestrini R."/>
            <person name="Da Silva C."/>
            <person name="Montanini B."/>
            <person name="Hainaut M."/>
            <person name="Levati E."/>
            <person name="Barry K.W."/>
            <person name="Belfiori B."/>
            <person name="Cichocki N."/>
            <person name="Clum A."/>
            <person name="Dockter R.B."/>
            <person name="Fauchery L."/>
            <person name="Guy J."/>
            <person name="Iotti M."/>
            <person name="Le Tacon F."/>
            <person name="Lindquist E.A."/>
            <person name="Lipzen A."/>
            <person name="Malagnac F."/>
            <person name="Mello A."/>
            <person name="Molinier V."/>
            <person name="Miyauchi S."/>
            <person name="Poulain J."/>
            <person name="Riccioni C."/>
            <person name="Rubini A."/>
            <person name="Sitrit Y."/>
            <person name="Splivallo R."/>
            <person name="Traeger S."/>
            <person name="Wang M."/>
            <person name="Zifcakova L."/>
            <person name="Wipf D."/>
            <person name="Zambonelli A."/>
            <person name="Paolocci F."/>
            <person name="Nowrousian M."/>
            <person name="Ottonello S."/>
            <person name="Baldrian P."/>
            <person name="Spatafora J.W."/>
            <person name="Henrissat B."/>
            <person name="Nagy L.G."/>
            <person name="Aury J.M."/>
            <person name="Wincker P."/>
            <person name="Grigoriev I.V."/>
            <person name="Bonfante P."/>
            <person name="Martin F.M."/>
        </authorList>
    </citation>
    <scope>NUCLEOTIDE SEQUENCE [LARGE SCALE GENOMIC DNA]</scope>
    <source>
        <strain evidence="2 3">120613-1</strain>
    </source>
</reference>
<accession>A0A3N4J9J6</accession>
<keyword evidence="3" id="KW-1185">Reference proteome</keyword>
<proteinExistence type="predicted"/>
<evidence type="ECO:0000313" key="3">
    <source>
        <dbReference type="Proteomes" id="UP000276215"/>
    </source>
</evidence>
<dbReference type="Proteomes" id="UP000276215">
    <property type="component" value="Unassembled WGS sequence"/>
</dbReference>
<organism evidence="2 3">
    <name type="scientific">Choiromyces venosus 120613-1</name>
    <dbReference type="NCBI Taxonomy" id="1336337"/>
    <lineage>
        <taxon>Eukaryota</taxon>
        <taxon>Fungi</taxon>
        <taxon>Dikarya</taxon>
        <taxon>Ascomycota</taxon>
        <taxon>Pezizomycotina</taxon>
        <taxon>Pezizomycetes</taxon>
        <taxon>Pezizales</taxon>
        <taxon>Tuberaceae</taxon>
        <taxon>Choiromyces</taxon>
    </lineage>
</organism>
<gene>
    <name evidence="2" type="ORF">L873DRAFT_1847375</name>
</gene>
<dbReference type="EMBL" id="ML120459">
    <property type="protein sequence ID" value="RPA93130.1"/>
    <property type="molecule type" value="Genomic_DNA"/>
</dbReference>
<sequence length="129" mass="14384">MVGPDSVLYYPTRPRISFHCQQEGHLHTHCPYLYENVPVAQTVDIGPDYPDHPIVRQDPPVKAHSGPQHAIKIAAKSSDLHGMKVPEVMTVEVDEVDLMRFVCEVSRSSNEDSDDNKEGEPVMAGEQAH</sequence>
<evidence type="ECO:0000313" key="2">
    <source>
        <dbReference type="EMBL" id="RPA93130.1"/>
    </source>
</evidence>
<dbReference type="AlphaFoldDB" id="A0A3N4J9J6"/>
<evidence type="ECO:0000256" key="1">
    <source>
        <dbReference type="SAM" id="MobiDB-lite"/>
    </source>
</evidence>
<name>A0A3N4J9J6_9PEZI</name>